<protein>
    <recommendedName>
        <fullName evidence="15">G-protein coupled receptors family 1 profile domain-containing protein</fullName>
    </recommendedName>
</protein>
<keyword evidence="17" id="KW-1185">Reference proteome</keyword>
<feature type="transmembrane region" description="Helical" evidence="14">
    <location>
        <begin position="301"/>
        <end position="324"/>
    </location>
</feature>
<evidence type="ECO:0000256" key="7">
    <source>
        <dbReference type="ARBA" id="ARBA00023040"/>
    </source>
</evidence>
<feature type="transmembrane region" description="Helical" evidence="14">
    <location>
        <begin position="170"/>
        <end position="192"/>
    </location>
</feature>
<evidence type="ECO:0000256" key="11">
    <source>
        <dbReference type="ARBA" id="ARBA00023180"/>
    </source>
</evidence>
<dbReference type="InterPro" id="IPR000355">
    <property type="entry name" value="Chemokine_rcpt"/>
</dbReference>
<proteinExistence type="inferred from homology"/>
<evidence type="ECO:0000256" key="13">
    <source>
        <dbReference type="RuleBase" id="RU000688"/>
    </source>
</evidence>
<feature type="transmembrane region" description="Helical" evidence="14">
    <location>
        <begin position="131"/>
        <end position="149"/>
    </location>
</feature>
<keyword evidence="8 14" id="KW-0472">Membrane</keyword>
<feature type="domain" description="G-protein coupled receptors family 1 profile" evidence="15">
    <location>
        <begin position="72"/>
        <end position="321"/>
    </location>
</feature>
<keyword evidence="3" id="KW-1003">Cell membrane</keyword>
<organism evidence="16 17">
    <name type="scientific">Staurois parvus</name>
    <dbReference type="NCBI Taxonomy" id="386267"/>
    <lineage>
        <taxon>Eukaryota</taxon>
        <taxon>Metazoa</taxon>
        <taxon>Chordata</taxon>
        <taxon>Craniata</taxon>
        <taxon>Vertebrata</taxon>
        <taxon>Euteleostomi</taxon>
        <taxon>Amphibia</taxon>
        <taxon>Batrachia</taxon>
        <taxon>Anura</taxon>
        <taxon>Neobatrachia</taxon>
        <taxon>Ranoidea</taxon>
        <taxon>Ranidae</taxon>
        <taxon>Staurois</taxon>
    </lineage>
</organism>
<evidence type="ECO:0000256" key="14">
    <source>
        <dbReference type="SAM" id="Phobius"/>
    </source>
</evidence>
<keyword evidence="12 13" id="KW-0807">Transducer</keyword>
<keyword evidence="6 14" id="KW-1133">Transmembrane helix</keyword>
<dbReference type="InterPro" id="IPR001277">
    <property type="entry name" value="CXCR4/ACKR2"/>
</dbReference>
<sequence>MCVTYIRLVYCCCSPEFHACSFFFHYKQDDTNLGSDYVCVNTINENLEEAQQFQRIFIPLLYSLVFVIGVIGNGLVLYILLRYRRVRSNTDNFLVHLAIADLLMLFTFPFGVTDVLAGWVFGDCLCKIVRVISRVNFYCSSLLLGCISIDRYMSIIHAVNAFRKHHVMTAHIPCFCVWIFCFLLSLPNLFILGTFTNGNVTRCRYHDSSFQENRFWQAERFLNHVVGFLFPLILMTFCYFHIIVTLCNSPRREKKRAVRVAIVITSVFFLCWTPYNVVIFVDTLDQLQLIKGCVNFKQLHLAVIITELLGYIHCCLNPLLYAFVGVKFRNDAMRVFNAYHMLQVKDD</sequence>
<dbReference type="PANTHER" id="PTHR10489">
    <property type="entry name" value="CELL ADHESION MOLECULE"/>
    <property type="match status" value="1"/>
</dbReference>
<keyword evidence="5" id="KW-0967">Endosome</keyword>
<keyword evidence="4 13" id="KW-0812">Transmembrane</keyword>
<evidence type="ECO:0000313" key="17">
    <source>
        <dbReference type="Proteomes" id="UP001162483"/>
    </source>
</evidence>
<keyword evidence="11" id="KW-0325">Glycoprotein</keyword>
<evidence type="ECO:0000259" key="15">
    <source>
        <dbReference type="PROSITE" id="PS50262"/>
    </source>
</evidence>
<feature type="transmembrane region" description="Helical" evidence="14">
    <location>
        <begin position="56"/>
        <end position="81"/>
    </location>
</feature>
<dbReference type="PRINTS" id="PR00237">
    <property type="entry name" value="GPCRRHODOPSN"/>
</dbReference>
<dbReference type="PROSITE" id="PS50262">
    <property type="entry name" value="G_PROTEIN_RECEP_F1_2"/>
    <property type="match status" value="1"/>
</dbReference>
<dbReference type="PANTHER" id="PTHR10489:SF618">
    <property type="entry name" value="C-X-C CHEMOKINE RECEPTOR TYPE 5"/>
    <property type="match status" value="1"/>
</dbReference>
<dbReference type="Proteomes" id="UP001162483">
    <property type="component" value="Unassembled WGS sequence"/>
</dbReference>
<feature type="transmembrane region" description="Helical" evidence="14">
    <location>
        <begin position="260"/>
        <end position="281"/>
    </location>
</feature>
<keyword evidence="10 13" id="KW-0675">Receptor</keyword>
<dbReference type="PROSITE" id="PS00237">
    <property type="entry name" value="G_PROTEIN_RECEP_F1_1"/>
    <property type="match status" value="1"/>
</dbReference>
<evidence type="ECO:0000313" key="16">
    <source>
        <dbReference type="EMBL" id="CAI9584313.1"/>
    </source>
</evidence>
<evidence type="ECO:0000256" key="6">
    <source>
        <dbReference type="ARBA" id="ARBA00022989"/>
    </source>
</evidence>
<dbReference type="SUPFAM" id="SSF81321">
    <property type="entry name" value="Family A G protein-coupled receptor-like"/>
    <property type="match status" value="1"/>
</dbReference>
<evidence type="ECO:0000256" key="10">
    <source>
        <dbReference type="ARBA" id="ARBA00023170"/>
    </source>
</evidence>
<accession>A0ABN9ELQ8</accession>
<evidence type="ECO:0000256" key="3">
    <source>
        <dbReference type="ARBA" id="ARBA00022475"/>
    </source>
</evidence>
<name>A0ABN9ELQ8_9NEOB</name>
<evidence type="ECO:0000256" key="1">
    <source>
        <dbReference type="ARBA" id="ARBA00004412"/>
    </source>
</evidence>
<dbReference type="InterPro" id="IPR000276">
    <property type="entry name" value="GPCR_Rhodpsn"/>
</dbReference>
<dbReference type="InterPro" id="IPR050119">
    <property type="entry name" value="CCR1-9-like"/>
</dbReference>
<dbReference type="PRINTS" id="PR00645">
    <property type="entry name" value="CXCCHMKINER4"/>
</dbReference>
<dbReference type="EMBL" id="CATNWA010015539">
    <property type="protein sequence ID" value="CAI9584313.1"/>
    <property type="molecule type" value="Genomic_DNA"/>
</dbReference>
<evidence type="ECO:0000256" key="12">
    <source>
        <dbReference type="ARBA" id="ARBA00023224"/>
    </source>
</evidence>
<gene>
    <name evidence="16" type="ORF">SPARVUS_LOCUS9990583</name>
</gene>
<evidence type="ECO:0000256" key="9">
    <source>
        <dbReference type="ARBA" id="ARBA00023157"/>
    </source>
</evidence>
<comment type="caution">
    <text evidence="16">The sequence shown here is derived from an EMBL/GenBank/DDBJ whole genome shotgun (WGS) entry which is preliminary data.</text>
</comment>
<evidence type="ECO:0000256" key="4">
    <source>
        <dbReference type="ARBA" id="ARBA00022692"/>
    </source>
</evidence>
<evidence type="ECO:0000256" key="8">
    <source>
        <dbReference type="ARBA" id="ARBA00023136"/>
    </source>
</evidence>
<evidence type="ECO:0000256" key="5">
    <source>
        <dbReference type="ARBA" id="ARBA00022753"/>
    </source>
</evidence>
<keyword evidence="9" id="KW-1015">Disulfide bond</keyword>
<dbReference type="Gene3D" id="1.20.1070.10">
    <property type="entry name" value="Rhodopsin 7-helix transmembrane proteins"/>
    <property type="match status" value="1"/>
</dbReference>
<comment type="subcellular location">
    <subcellularLocation>
        <location evidence="2">Cell membrane</location>
        <topology evidence="2">Multi-pass membrane protein</topology>
    </subcellularLocation>
    <subcellularLocation>
        <location evidence="1">Early endosome</location>
    </subcellularLocation>
</comment>
<comment type="similarity">
    <text evidence="13">Belongs to the G-protein coupled receptor 1 family.</text>
</comment>
<dbReference type="InterPro" id="IPR017452">
    <property type="entry name" value="GPCR_Rhodpsn_7TM"/>
</dbReference>
<evidence type="ECO:0000256" key="2">
    <source>
        <dbReference type="ARBA" id="ARBA00004651"/>
    </source>
</evidence>
<feature type="transmembrane region" description="Helical" evidence="14">
    <location>
        <begin position="93"/>
        <end position="111"/>
    </location>
</feature>
<reference evidence="16" key="1">
    <citation type="submission" date="2023-05" db="EMBL/GenBank/DDBJ databases">
        <authorList>
            <person name="Stuckert A."/>
        </authorList>
    </citation>
    <scope>NUCLEOTIDE SEQUENCE</scope>
</reference>
<feature type="transmembrane region" description="Helical" evidence="14">
    <location>
        <begin position="225"/>
        <end position="248"/>
    </location>
</feature>
<dbReference type="PRINTS" id="PR00657">
    <property type="entry name" value="CCCHEMOKINER"/>
</dbReference>
<keyword evidence="7 13" id="KW-0297">G-protein coupled receptor</keyword>
<dbReference type="Pfam" id="PF00001">
    <property type="entry name" value="7tm_1"/>
    <property type="match status" value="1"/>
</dbReference>